<protein>
    <recommendedName>
        <fullName evidence="5">Transposase MuDR plant domain-containing protein</fullName>
    </recommendedName>
</protein>
<evidence type="ECO:0000313" key="7">
    <source>
        <dbReference type="Proteomes" id="UP000289738"/>
    </source>
</evidence>
<dbReference type="PANTHER" id="PTHR24286">
    <property type="entry name" value="CYTOCHROME P450 26"/>
    <property type="match status" value="1"/>
</dbReference>
<reference evidence="6 7" key="1">
    <citation type="submission" date="2019-01" db="EMBL/GenBank/DDBJ databases">
        <title>Sequencing of cultivated peanut Arachis hypogaea provides insights into genome evolution and oil improvement.</title>
        <authorList>
            <person name="Chen X."/>
        </authorList>
    </citation>
    <scope>NUCLEOTIDE SEQUENCE [LARGE SCALE GENOMIC DNA]</scope>
    <source>
        <strain evidence="7">cv. Fuhuasheng</strain>
        <tissue evidence="6">Leaves</tissue>
    </source>
</reference>
<dbReference type="EMBL" id="SDMP01000001">
    <property type="protein sequence ID" value="RYR79855.1"/>
    <property type="molecule type" value="Genomic_DNA"/>
</dbReference>
<dbReference type="AlphaFoldDB" id="A0A445EWP7"/>
<dbReference type="GO" id="GO:0016125">
    <property type="term" value="P:sterol metabolic process"/>
    <property type="evidence" value="ECO:0007669"/>
    <property type="project" value="TreeGrafter"/>
</dbReference>
<evidence type="ECO:0000313" key="6">
    <source>
        <dbReference type="EMBL" id="RYR79855.1"/>
    </source>
</evidence>
<evidence type="ECO:0000256" key="3">
    <source>
        <dbReference type="ARBA" id="ARBA00023004"/>
    </source>
</evidence>
<keyword evidence="4" id="KW-0472">Membrane</keyword>
<keyword evidence="4" id="KW-1133">Transmembrane helix</keyword>
<organism evidence="6 7">
    <name type="scientific">Arachis hypogaea</name>
    <name type="common">Peanut</name>
    <dbReference type="NCBI Taxonomy" id="3818"/>
    <lineage>
        <taxon>Eukaryota</taxon>
        <taxon>Viridiplantae</taxon>
        <taxon>Streptophyta</taxon>
        <taxon>Embryophyta</taxon>
        <taxon>Tracheophyta</taxon>
        <taxon>Spermatophyta</taxon>
        <taxon>Magnoliopsida</taxon>
        <taxon>eudicotyledons</taxon>
        <taxon>Gunneridae</taxon>
        <taxon>Pentapetalae</taxon>
        <taxon>rosids</taxon>
        <taxon>fabids</taxon>
        <taxon>Fabales</taxon>
        <taxon>Fabaceae</taxon>
        <taxon>Papilionoideae</taxon>
        <taxon>50 kb inversion clade</taxon>
        <taxon>dalbergioids sensu lato</taxon>
        <taxon>Dalbergieae</taxon>
        <taxon>Pterocarpus clade</taxon>
        <taxon>Arachis</taxon>
    </lineage>
</organism>
<dbReference type="GO" id="GO:0020037">
    <property type="term" value="F:heme binding"/>
    <property type="evidence" value="ECO:0007669"/>
    <property type="project" value="InterPro"/>
</dbReference>
<evidence type="ECO:0000256" key="2">
    <source>
        <dbReference type="ARBA" id="ARBA00022723"/>
    </source>
</evidence>
<feature type="domain" description="Transposase MuDR plant" evidence="5">
    <location>
        <begin position="485"/>
        <end position="543"/>
    </location>
</feature>
<dbReference type="Pfam" id="PF00067">
    <property type="entry name" value="p450"/>
    <property type="match status" value="1"/>
</dbReference>
<name>A0A445EWP7_ARAHY</name>
<evidence type="ECO:0000256" key="1">
    <source>
        <dbReference type="ARBA" id="ARBA00010617"/>
    </source>
</evidence>
<keyword evidence="3" id="KW-0408">Iron</keyword>
<evidence type="ECO:0000256" key="4">
    <source>
        <dbReference type="SAM" id="Phobius"/>
    </source>
</evidence>
<dbReference type="GO" id="GO:0010268">
    <property type="term" value="P:brassinosteroid homeostasis"/>
    <property type="evidence" value="ECO:0007669"/>
    <property type="project" value="TreeGrafter"/>
</dbReference>
<dbReference type="InterPro" id="IPR001128">
    <property type="entry name" value="Cyt_P450"/>
</dbReference>
<dbReference type="STRING" id="3818.A0A445EWP7"/>
<dbReference type="InterPro" id="IPR004332">
    <property type="entry name" value="Transposase_MuDR"/>
</dbReference>
<evidence type="ECO:0000259" key="5">
    <source>
        <dbReference type="Pfam" id="PF03108"/>
    </source>
</evidence>
<dbReference type="GO" id="GO:0005506">
    <property type="term" value="F:iron ion binding"/>
    <property type="evidence" value="ECO:0007669"/>
    <property type="project" value="InterPro"/>
</dbReference>
<keyword evidence="4" id="KW-0812">Transmembrane</keyword>
<dbReference type="SUPFAM" id="SSF48264">
    <property type="entry name" value="Cytochrome P450"/>
    <property type="match status" value="1"/>
</dbReference>
<keyword evidence="7" id="KW-1185">Reference proteome</keyword>
<dbReference type="GO" id="GO:0016132">
    <property type="term" value="P:brassinosteroid biosynthetic process"/>
    <property type="evidence" value="ECO:0007669"/>
    <property type="project" value="TreeGrafter"/>
</dbReference>
<dbReference type="Pfam" id="PF03108">
    <property type="entry name" value="DBD_Tnp_Mut"/>
    <property type="match status" value="1"/>
</dbReference>
<comment type="similarity">
    <text evidence="1">Belongs to the cytochrome P450 family.</text>
</comment>
<dbReference type="InterPro" id="IPR036396">
    <property type="entry name" value="Cyt_P450_sf"/>
</dbReference>
<dbReference type="GO" id="GO:0004497">
    <property type="term" value="F:monooxygenase activity"/>
    <property type="evidence" value="ECO:0007669"/>
    <property type="project" value="InterPro"/>
</dbReference>
<keyword evidence="2" id="KW-0479">Metal-binding</keyword>
<dbReference type="Gene3D" id="1.10.630.10">
    <property type="entry name" value="Cytochrome P450"/>
    <property type="match status" value="1"/>
</dbReference>
<feature type="transmembrane region" description="Helical" evidence="4">
    <location>
        <begin position="165"/>
        <end position="188"/>
    </location>
</feature>
<proteinExistence type="inferred from homology"/>
<gene>
    <name evidence="6" type="ORF">Ahy_A01g004658</name>
</gene>
<comment type="caution">
    <text evidence="6">The sequence shown here is derived from an EMBL/GenBank/DDBJ whole genome shotgun (WGS) entry which is preliminary data.</text>
</comment>
<accession>A0A445EWP7</accession>
<dbReference type="PANTHER" id="PTHR24286:SF369">
    <property type="entry name" value="CYTOCHROME P450"/>
    <property type="match status" value="1"/>
</dbReference>
<dbReference type="GO" id="GO:0016705">
    <property type="term" value="F:oxidoreductase activity, acting on paired donors, with incorporation or reduction of molecular oxygen"/>
    <property type="evidence" value="ECO:0007669"/>
    <property type="project" value="InterPro"/>
</dbReference>
<dbReference type="Proteomes" id="UP000289738">
    <property type="component" value="Chromosome A01"/>
</dbReference>
<sequence length="565" mass="65430">MFQQFGESEIFFGNIHKHIRSITLNHIGPERIREKLIPLFEEMILNTFHQWSTQTSIDVKQSITKMNFQFFAKFFFGYDIENLPRNTERISEELFTNFTEGLKTIPLNIPGTNYHKCLEEWKKAIKIVKNILEARRNSPEKYRGDILDQAINDLEKNKVMNDDQIVFVILGIWFASSASISSIIQLIFKFLSDHPCVIEELRGEHEDILRSRDKSSSSLTWKEYKSMKFTQQNFISALFSGSTKARHLASATLARSIRSERDSVSKVLNETLRFSTLLPGLLRIALKDIHFDGGQKSKEEKLFEIQFWDLRMNFTSRFGRTALIASSSPYIVVLVYPNYHTRNDDNGITFECEDPILFHTQRVQGNIVGFKEFDIEQAGGTELREIRRVAYRLLASIASNGAFCRGGTQWWWSFRSGDKDEDECVPETPVPTVARHVLPPPLPTIPALSGVPSHYHSLDLDAMHERTPFLDMGEEDYNLDGCVEFRVSYKFRSREVVFQGVKNYSIRRSAEYRVIESDRLKYHVQCRQVENGCQWSLRVVIRQNIGYWEVQRVGGVHSYLAPTMS</sequence>